<dbReference type="GO" id="GO:0007018">
    <property type="term" value="P:microtubule-based movement"/>
    <property type="evidence" value="ECO:0007669"/>
    <property type="project" value="InterPro"/>
</dbReference>
<evidence type="ECO:0000256" key="1">
    <source>
        <dbReference type="ARBA" id="ARBA00004245"/>
    </source>
</evidence>
<dbReference type="Pfam" id="PF00225">
    <property type="entry name" value="Kinesin"/>
    <property type="match status" value="1"/>
</dbReference>
<evidence type="ECO:0000256" key="4">
    <source>
        <dbReference type="ARBA" id="ARBA00022741"/>
    </source>
</evidence>
<organism evidence="11 12">
    <name type="scientific">Rhadina sibilatrix</name>
    <dbReference type="NCBI Taxonomy" id="2585818"/>
    <lineage>
        <taxon>Eukaryota</taxon>
        <taxon>Metazoa</taxon>
        <taxon>Chordata</taxon>
        <taxon>Craniata</taxon>
        <taxon>Vertebrata</taxon>
        <taxon>Euteleostomi</taxon>
        <taxon>Archelosauria</taxon>
        <taxon>Archosauria</taxon>
        <taxon>Dinosauria</taxon>
        <taxon>Saurischia</taxon>
        <taxon>Theropoda</taxon>
        <taxon>Coelurosauria</taxon>
        <taxon>Aves</taxon>
        <taxon>Neognathae</taxon>
        <taxon>Neoaves</taxon>
        <taxon>Telluraves</taxon>
        <taxon>Australaves</taxon>
        <taxon>Passeriformes</taxon>
        <taxon>Sylvioidea</taxon>
        <taxon>Phylloscopidae</taxon>
        <taxon>Rhadina</taxon>
    </lineage>
</organism>
<keyword evidence="7" id="KW-0505">Motor protein</keyword>
<evidence type="ECO:0000256" key="3">
    <source>
        <dbReference type="ARBA" id="ARBA00022701"/>
    </source>
</evidence>
<keyword evidence="6" id="KW-0175">Coiled coil</keyword>
<evidence type="ECO:0000256" key="2">
    <source>
        <dbReference type="ARBA" id="ARBA00022490"/>
    </source>
</evidence>
<comment type="subcellular location">
    <subcellularLocation>
        <location evidence="1">Cytoplasm</location>
        <location evidence="1">Cytoskeleton</location>
    </subcellularLocation>
</comment>
<keyword evidence="4" id="KW-0547">Nucleotide-binding</keyword>
<dbReference type="GO" id="GO:0008017">
    <property type="term" value="F:microtubule binding"/>
    <property type="evidence" value="ECO:0007669"/>
    <property type="project" value="InterPro"/>
</dbReference>
<dbReference type="InterPro" id="IPR027417">
    <property type="entry name" value="P-loop_NTPase"/>
</dbReference>
<feature type="non-terminal residue" evidence="11">
    <location>
        <position position="84"/>
    </location>
</feature>
<dbReference type="EMBL" id="VWYO01019808">
    <property type="protein sequence ID" value="NXR66875.1"/>
    <property type="molecule type" value="Genomic_DNA"/>
</dbReference>
<evidence type="ECO:0000256" key="6">
    <source>
        <dbReference type="ARBA" id="ARBA00023054"/>
    </source>
</evidence>
<keyword evidence="8" id="KW-0206">Cytoskeleton</keyword>
<evidence type="ECO:0000256" key="5">
    <source>
        <dbReference type="ARBA" id="ARBA00022840"/>
    </source>
</evidence>
<dbReference type="PANTHER" id="PTHR47969">
    <property type="entry name" value="CHROMOSOME-ASSOCIATED KINESIN KIF4A-RELATED"/>
    <property type="match status" value="1"/>
</dbReference>
<evidence type="ECO:0000256" key="9">
    <source>
        <dbReference type="PROSITE-ProRule" id="PRU00283"/>
    </source>
</evidence>
<gene>
    <name evidence="11" type="primary">Kif17</name>
    <name evidence="11" type="ORF">RHASIB_R10324</name>
</gene>
<dbReference type="Proteomes" id="UP000587697">
    <property type="component" value="Unassembled WGS sequence"/>
</dbReference>
<dbReference type="InterPro" id="IPR027640">
    <property type="entry name" value="Kinesin-like_fam"/>
</dbReference>
<proteinExistence type="inferred from homology"/>
<name>A0A7L2N406_9PASS</name>
<dbReference type="InterPro" id="IPR001752">
    <property type="entry name" value="Kinesin_motor_dom"/>
</dbReference>
<evidence type="ECO:0000313" key="11">
    <source>
        <dbReference type="EMBL" id="NXR66875.1"/>
    </source>
</evidence>
<dbReference type="PROSITE" id="PS50067">
    <property type="entry name" value="KINESIN_MOTOR_2"/>
    <property type="match status" value="1"/>
</dbReference>
<dbReference type="Gene3D" id="3.40.850.10">
    <property type="entry name" value="Kinesin motor domain"/>
    <property type="match status" value="1"/>
</dbReference>
<comment type="caution">
    <text evidence="9">Lacks conserved residue(s) required for the propagation of feature annotation.</text>
</comment>
<dbReference type="PANTHER" id="PTHR47969:SF21">
    <property type="entry name" value="KINESIN-LIKE PROTEIN"/>
    <property type="match status" value="1"/>
</dbReference>
<comment type="similarity">
    <text evidence="9">Belongs to the TRAFAC class myosin-kinesin ATPase superfamily. Kinesin family.</text>
</comment>
<evidence type="ECO:0000256" key="7">
    <source>
        <dbReference type="ARBA" id="ARBA00023175"/>
    </source>
</evidence>
<evidence type="ECO:0000313" key="12">
    <source>
        <dbReference type="Proteomes" id="UP000587697"/>
    </source>
</evidence>
<protein>
    <submittedName>
        <fullName evidence="11">KIF17 protein</fullName>
    </submittedName>
</protein>
<dbReference type="AlphaFoldDB" id="A0A7L2N406"/>
<dbReference type="SUPFAM" id="SSF52540">
    <property type="entry name" value="P-loop containing nucleoside triphosphate hydrolases"/>
    <property type="match status" value="1"/>
</dbReference>
<dbReference type="GO" id="GO:0005874">
    <property type="term" value="C:microtubule"/>
    <property type="evidence" value="ECO:0007669"/>
    <property type="project" value="UniProtKB-KW"/>
</dbReference>
<accession>A0A7L2N406</accession>
<evidence type="ECO:0000256" key="8">
    <source>
        <dbReference type="ARBA" id="ARBA00023212"/>
    </source>
</evidence>
<keyword evidence="12" id="KW-1185">Reference proteome</keyword>
<feature type="domain" description="Kinesin motor" evidence="10">
    <location>
        <begin position="1"/>
        <end position="84"/>
    </location>
</feature>
<reference evidence="11 12" key="1">
    <citation type="submission" date="2019-09" db="EMBL/GenBank/DDBJ databases">
        <title>Bird 10,000 Genomes (B10K) Project - Family phase.</title>
        <authorList>
            <person name="Zhang G."/>
        </authorList>
    </citation>
    <scope>NUCLEOTIDE SEQUENCE [LARGE SCALE GENOMIC DNA]</scope>
    <source>
        <strain evidence="11">B10K-DU-002-26</strain>
        <tissue evidence="11">Muscle</tissue>
    </source>
</reference>
<dbReference type="GO" id="GO:0005524">
    <property type="term" value="F:ATP binding"/>
    <property type="evidence" value="ECO:0007669"/>
    <property type="project" value="UniProtKB-KW"/>
</dbReference>
<comment type="caution">
    <text evidence="11">The sequence shown here is derived from an EMBL/GenBank/DDBJ whole genome shotgun (WGS) entry which is preliminary data.</text>
</comment>
<keyword evidence="3" id="KW-0493">Microtubule</keyword>
<keyword evidence="2" id="KW-0963">Cytoplasm</keyword>
<dbReference type="InterPro" id="IPR036961">
    <property type="entry name" value="Kinesin_motor_dom_sf"/>
</dbReference>
<sequence length="84" mass="9060">QGVMEGCSGTIFAYGQTGSGESFTMQGVVDPSSQKGTIPRAFEHIFERIQCAEGAKLLLRASCLEIYNEDIPDFLGAGTKQKLE</sequence>
<evidence type="ECO:0000259" key="10">
    <source>
        <dbReference type="PROSITE" id="PS50067"/>
    </source>
</evidence>
<feature type="non-terminal residue" evidence="11">
    <location>
        <position position="1"/>
    </location>
</feature>
<keyword evidence="5" id="KW-0067">ATP-binding</keyword>
<dbReference type="GO" id="GO:0003777">
    <property type="term" value="F:microtubule motor activity"/>
    <property type="evidence" value="ECO:0007669"/>
    <property type="project" value="InterPro"/>
</dbReference>